<protein>
    <recommendedName>
        <fullName evidence="2">Methyltransferase domain-containing protein</fullName>
    </recommendedName>
</protein>
<dbReference type="KEGG" id="nsl:BOX37_14525"/>
<dbReference type="PANTHER" id="PTHR43464:SF90">
    <property type="entry name" value="METHYLTRANSFERASE TYPE 11"/>
    <property type="match status" value="1"/>
</dbReference>
<gene>
    <name evidence="3" type="ORF">BOX37_14525</name>
</gene>
<dbReference type="SUPFAM" id="SSF53335">
    <property type="entry name" value="S-adenosyl-L-methionine-dependent methyltransferases"/>
    <property type="match status" value="1"/>
</dbReference>
<proteinExistence type="predicted"/>
<organism evidence="3 4">
    <name type="scientific">Nocardia mangyaensis</name>
    <dbReference type="NCBI Taxonomy" id="2213200"/>
    <lineage>
        <taxon>Bacteria</taxon>
        <taxon>Bacillati</taxon>
        <taxon>Actinomycetota</taxon>
        <taxon>Actinomycetes</taxon>
        <taxon>Mycobacteriales</taxon>
        <taxon>Nocardiaceae</taxon>
        <taxon>Nocardia</taxon>
    </lineage>
</organism>
<keyword evidence="4" id="KW-1185">Reference proteome</keyword>
<sequence length="288" mass="30539">MTITERQETPIPGTGTSTTNPAAAEAVFGHATSRLLAPLQVRAGDTVVDVGPGAGSATLALAEAVGERGRVHIVDVDPAMLEATMNAVGKAGLTDRVRPILHDLESGPPPIHDAVDAVWSSACVHHTRDWGAAVRALTSLLRPGGSLCIAEGGLPSRSIPWDCGVGTPGLETRLDAAHNRWSTQWFAGRAGVRRHTGDWGEILGAAGLEGVTRLSTLIDYPAPLDERVRGVVLDELAARVRRAGPFLDDRDAAAWKTLLDPADAQWLGHRPDLALLTVRTAFYGRRPH</sequence>
<dbReference type="InterPro" id="IPR029063">
    <property type="entry name" value="SAM-dependent_MTases_sf"/>
</dbReference>
<dbReference type="PANTHER" id="PTHR43464">
    <property type="entry name" value="METHYLTRANSFERASE"/>
    <property type="match status" value="1"/>
</dbReference>
<dbReference type="OrthoDB" id="3382693at2"/>
<dbReference type="Pfam" id="PF13649">
    <property type="entry name" value="Methyltransf_25"/>
    <property type="match status" value="1"/>
</dbReference>
<name>A0A1J0VSH1_9NOCA</name>
<dbReference type="GO" id="GO:0008168">
    <property type="term" value="F:methyltransferase activity"/>
    <property type="evidence" value="ECO:0007669"/>
    <property type="project" value="TreeGrafter"/>
</dbReference>
<dbReference type="Proteomes" id="UP000183810">
    <property type="component" value="Chromosome"/>
</dbReference>
<evidence type="ECO:0000256" key="1">
    <source>
        <dbReference type="SAM" id="MobiDB-lite"/>
    </source>
</evidence>
<dbReference type="EMBL" id="CP018082">
    <property type="protein sequence ID" value="APE34962.1"/>
    <property type="molecule type" value="Genomic_DNA"/>
</dbReference>
<dbReference type="CDD" id="cd02440">
    <property type="entry name" value="AdoMet_MTases"/>
    <property type="match status" value="1"/>
</dbReference>
<reference evidence="3" key="1">
    <citation type="submission" date="2016-11" db="EMBL/GenBank/DDBJ databases">
        <authorList>
            <person name="Jaros S."/>
            <person name="Januszkiewicz K."/>
            <person name="Wedrychowicz H."/>
        </authorList>
    </citation>
    <scope>NUCLEOTIDE SEQUENCE [LARGE SCALE GENOMIC DNA]</scope>
    <source>
        <strain evidence="3">Y48</strain>
    </source>
</reference>
<dbReference type="RefSeq" id="WP_071928147.1">
    <property type="nucleotide sequence ID" value="NZ_CP018082.1"/>
</dbReference>
<dbReference type="InterPro" id="IPR041698">
    <property type="entry name" value="Methyltransf_25"/>
</dbReference>
<feature type="domain" description="Methyltransferase" evidence="2">
    <location>
        <begin position="47"/>
        <end position="145"/>
    </location>
</feature>
<accession>A0A1J0VSH1</accession>
<evidence type="ECO:0000313" key="3">
    <source>
        <dbReference type="EMBL" id="APE34962.1"/>
    </source>
</evidence>
<evidence type="ECO:0000313" key="4">
    <source>
        <dbReference type="Proteomes" id="UP000183810"/>
    </source>
</evidence>
<feature type="region of interest" description="Disordered" evidence="1">
    <location>
        <begin position="1"/>
        <end position="20"/>
    </location>
</feature>
<dbReference type="AlphaFoldDB" id="A0A1J0VSH1"/>
<evidence type="ECO:0000259" key="2">
    <source>
        <dbReference type="Pfam" id="PF13649"/>
    </source>
</evidence>
<dbReference type="Gene3D" id="3.40.50.150">
    <property type="entry name" value="Vaccinia Virus protein VP39"/>
    <property type="match status" value="1"/>
</dbReference>